<feature type="compositionally biased region" description="Basic and acidic residues" evidence="1">
    <location>
        <begin position="156"/>
        <end position="172"/>
    </location>
</feature>
<dbReference type="AlphaFoldDB" id="A0A6D2HMM7"/>
<accession>A0A6D2HMM7</accession>
<reference evidence="2" key="1">
    <citation type="submission" date="2020-01" db="EMBL/GenBank/DDBJ databases">
        <authorList>
            <person name="Mishra B."/>
        </authorList>
    </citation>
    <scope>NUCLEOTIDE SEQUENCE [LARGE SCALE GENOMIC DNA]</scope>
</reference>
<proteinExistence type="predicted"/>
<keyword evidence="3" id="KW-1185">Reference proteome</keyword>
<gene>
    <name evidence="2" type="ORF">MERR_LOCUS3878</name>
</gene>
<dbReference type="OrthoDB" id="298344at2759"/>
<evidence type="ECO:0000256" key="1">
    <source>
        <dbReference type="SAM" id="MobiDB-lite"/>
    </source>
</evidence>
<comment type="caution">
    <text evidence="2">The sequence shown here is derived from an EMBL/GenBank/DDBJ whole genome shotgun (WGS) entry which is preliminary data.</text>
</comment>
<name>A0A6D2HMM7_9BRAS</name>
<dbReference type="EMBL" id="CACVBM020000243">
    <property type="protein sequence ID" value="CAA7016643.1"/>
    <property type="molecule type" value="Genomic_DNA"/>
</dbReference>
<dbReference type="PANTHER" id="PTHR34194:SF2">
    <property type="entry name" value="F14J8.16 PROTEIN"/>
    <property type="match status" value="1"/>
</dbReference>
<feature type="region of interest" description="Disordered" evidence="1">
    <location>
        <begin position="144"/>
        <end position="190"/>
    </location>
</feature>
<feature type="compositionally biased region" description="Basic and acidic residues" evidence="1">
    <location>
        <begin position="180"/>
        <end position="190"/>
    </location>
</feature>
<sequence>MKNSAADMRPVKKEPDEDVPCGEVNECIMMDDAQRTDTPIEPDEANPSNMQPTSCAATNANDGWDNKIDRRYMMLLDSFREDGDSYPRVRDNPLRCIRYDVDNGGYDKREFKAVTDEKKKRRSREEDRNTVRVNVTKKKNVVESKHRHVQASSKKTAKEAVVSDKRRREKSVDGVGRNSQEARKEKHSEGEMVPDENYRAYLAWLVEKSRIRRANAEKEIQVKREVEDDTMSLSGSDIIAVGDRPFEDEEESPFVASKSYKVTDLEEESDEDDDDQRSSWFRKEITSILKKPYNEKELLELKKQAAERRSLIRCRELRDGREIDYETDEKGRSYLDKYPNFKTMLKEALRDKDHHRALNLLRGFIFYLEKMVRHDAFKPWRDRECLKIT</sequence>
<dbReference type="PANTHER" id="PTHR34194">
    <property type="entry name" value="F14J8.16 PROTEIN"/>
    <property type="match status" value="1"/>
</dbReference>
<evidence type="ECO:0000313" key="3">
    <source>
        <dbReference type="Proteomes" id="UP000467841"/>
    </source>
</evidence>
<feature type="compositionally biased region" description="Polar residues" evidence="1">
    <location>
        <begin position="46"/>
        <end position="61"/>
    </location>
</feature>
<feature type="region of interest" description="Disordered" evidence="1">
    <location>
        <begin position="37"/>
        <end position="63"/>
    </location>
</feature>
<dbReference type="Proteomes" id="UP000467841">
    <property type="component" value="Unassembled WGS sequence"/>
</dbReference>
<evidence type="ECO:0000313" key="2">
    <source>
        <dbReference type="EMBL" id="CAA7016643.1"/>
    </source>
</evidence>
<organism evidence="2 3">
    <name type="scientific">Microthlaspi erraticum</name>
    <dbReference type="NCBI Taxonomy" id="1685480"/>
    <lineage>
        <taxon>Eukaryota</taxon>
        <taxon>Viridiplantae</taxon>
        <taxon>Streptophyta</taxon>
        <taxon>Embryophyta</taxon>
        <taxon>Tracheophyta</taxon>
        <taxon>Spermatophyta</taxon>
        <taxon>Magnoliopsida</taxon>
        <taxon>eudicotyledons</taxon>
        <taxon>Gunneridae</taxon>
        <taxon>Pentapetalae</taxon>
        <taxon>rosids</taxon>
        <taxon>malvids</taxon>
        <taxon>Brassicales</taxon>
        <taxon>Brassicaceae</taxon>
        <taxon>Coluteocarpeae</taxon>
        <taxon>Microthlaspi</taxon>
    </lineage>
</organism>
<protein>
    <submittedName>
        <fullName evidence="2">Uncharacterized protein</fullName>
    </submittedName>
</protein>
<feature type="region of interest" description="Disordered" evidence="1">
    <location>
        <begin position="1"/>
        <end position="23"/>
    </location>
</feature>